<dbReference type="GO" id="GO:0045892">
    <property type="term" value="P:negative regulation of DNA-templated transcription"/>
    <property type="evidence" value="ECO:0007669"/>
    <property type="project" value="InterPro"/>
</dbReference>
<keyword evidence="7" id="KW-1185">Reference proteome</keyword>
<evidence type="ECO:0000259" key="5">
    <source>
        <dbReference type="PROSITE" id="PS50977"/>
    </source>
</evidence>
<evidence type="ECO:0000313" key="6">
    <source>
        <dbReference type="EMBL" id="SCG61457.1"/>
    </source>
</evidence>
<protein>
    <submittedName>
        <fullName evidence="6">Transcriptional regulator, TetR family</fullName>
    </submittedName>
</protein>
<feature type="domain" description="HTH tetR-type" evidence="5">
    <location>
        <begin position="6"/>
        <end position="66"/>
    </location>
</feature>
<evidence type="ECO:0000256" key="3">
    <source>
        <dbReference type="ARBA" id="ARBA00023163"/>
    </source>
</evidence>
<dbReference type="Pfam" id="PF02909">
    <property type="entry name" value="TetR_C_1"/>
    <property type="match status" value="1"/>
</dbReference>
<evidence type="ECO:0000256" key="1">
    <source>
        <dbReference type="ARBA" id="ARBA00023015"/>
    </source>
</evidence>
<gene>
    <name evidence="6" type="ORF">GA0070560_11647</name>
</gene>
<feature type="DNA-binding region" description="H-T-H motif" evidence="4">
    <location>
        <begin position="29"/>
        <end position="48"/>
    </location>
</feature>
<dbReference type="SUPFAM" id="SSF46689">
    <property type="entry name" value="Homeodomain-like"/>
    <property type="match status" value="1"/>
</dbReference>
<organism evidence="6 7">
    <name type="scientific">Micromonospora halophytica</name>
    <dbReference type="NCBI Taxonomy" id="47864"/>
    <lineage>
        <taxon>Bacteria</taxon>
        <taxon>Bacillati</taxon>
        <taxon>Actinomycetota</taxon>
        <taxon>Actinomycetes</taxon>
        <taxon>Micromonosporales</taxon>
        <taxon>Micromonosporaceae</taxon>
        <taxon>Micromonospora</taxon>
    </lineage>
</organism>
<dbReference type="PROSITE" id="PS50977">
    <property type="entry name" value="HTH_TETR_2"/>
    <property type="match status" value="1"/>
</dbReference>
<dbReference type="STRING" id="47864.GA0070560_11647"/>
<dbReference type="InterPro" id="IPR036271">
    <property type="entry name" value="Tet_transcr_reg_TetR-rel_C_sf"/>
</dbReference>
<proteinExistence type="predicted"/>
<dbReference type="Gene3D" id="1.10.357.10">
    <property type="entry name" value="Tetracycline Repressor, domain 2"/>
    <property type="match status" value="1"/>
</dbReference>
<dbReference type="Proteomes" id="UP000199408">
    <property type="component" value="Unassembled WGS sequence"/>
</dbReference>
<dbReference type="PANTHER" id="PTHR30055">
    <property type="entry name" value="HTH-TYPE TRANSCRIPTIONAL REGULATOR RUTR"/>
    <property type="match status" value="1"/>
</dbReference>
<dbReference type="Pfam" id="PF00440">
    <property type="entry name" value="TetR_N"/>
    <property type="match status" value="1"/>
</dbReference>
<evidence type="ECO:0000256" key="2">
    <source>
        <dbReference type="ARBA" id="ARBA00023125"/>
    </source>
</evidence>
<dbReference type="SUPFAM" id="SSF48498">
    <property type="entry name" value="Tetracyclin repressor-like, C-terminal domain"/>
    <property type="match status" value="1"/>
</dbReference>
<dbReference type="OrthoDB" id="4540879at2"/>
<dbReference type="GO" id="GO:0000976">
    <property type="term" value="F:transcription cis-regulatory region binding"/>
    <property type="evidence" value="ECO:0007669"/>
    <property type="project" value="TreeGrafter"/>
</dbReference>
<keyword evidence="1" id="KW-0805">Transcription regulation</keyword>
<sequence length="203" mass="21564">MPRPRSLNPIQIASAALAVIDQGGLSALTMRGVAKELNATAMCLYRYVADRDELEALVVEQALADVDTTAPVDGDWRERVAVLVRRMRVVIGCHPAVVPLLPVHRHRSPTVLRWTESLLAVLAEAGLDGTRRAVALRALLAYTVGAIQLEHLGPLSGGGTTAMAALSPAEFPHLAATAADARRVDPDAEFDGGLEILLRGLAT</sequence>
<dbReference type="InterPro" id="IPR001647">
    <property type="entry name" value="HTH_TetR"/>
</dbReference>
<dbReference type="PANTHER" id="PTHR30055:SF151">
    <property type="entry name" value="TRANSCRIPTIONAL REGULATORY PROTEIN"/>
    <property type="match status" value="1"/>
</dbReference>
<dbReference type="InterPro" id="IPR050109">
    <property type="entry name" value="HTH-type_TetR-like_transc_reg"/>
</dbReference>
<keyword evidence="3" id="KW-0804">Transcription</keyword>
<keyword evidence="2 4" id="KW-0238">DNA-binding</keyword>
<reference evidence="7" key="1">
    <citation type="submission" date="2016-06" db="EMBL/GenBank/DDBJ databases">
        <authorList>
            <person name="Varghese N."/>
        </authorList>
    </citation>
    <scope>NUCLEOTIDE SEQUENCE [LARGE SCALE GENOMIC DNA]</scope>
    <source>
        <strain evidence="7">DSM 43171</strain>
    </source>
</reference>
<dbReference type="RefSeq" id="WP_091299782.1">
    <property type="nucleotide sequence ID" value="NZ_FMDN01000016.1"/>
</dbReference>
<accession>A0A1C5ISV6</accession>
<evidence type="ECO:0000313" key="7">
    <source>
        <dbReference type="Proteomes" id="UP000199408"/>
    </source>
</evidence>
<dbReference type="InterPro" id="IPR009057">
    <property type="entry name" value="Homeodomain-like_sf"/>
</dbReference>
<evidence type="ECO:0000256" key="4">
    <source>
        <dbReference type="PROSITE-ProRule" id="PRU00335"/>
    </source>
</evidence>
<dbReference type="AlphaFoldDB" id="A0A1C5ISV6"/>
<dbReference type="GO" id="GO:0003700">
    <property type="term" value="F:DNA-binding transcription factor activity"/>
    <property type="evidence" value="ECO:0007669"/>
    <property type="project" value="TreeGrafter"/>
</dbReference>
<name>A0A1C5ISV6_9ACTN</name>
<dbReference type="EMBL" id="FMDN01000016">
    <property type="protein sequence ID" value="SCG61457.1"/>
    <property type="molecule type" value="Genomic_DNA"/>
</dbReference>
<dbReference type="InterPro" id="IPR004111">
    <property type="entry name" value="Repressor_TetR_C"/>
</dbReference>